<name>A0ACB9STH5_HOLOL</name>
<reference evidence="1" key="1">
    <citation type="submission" date="2022-04" db="EMBL/GenBank/DDBJ databases">
        <title>Chromosome-scale genome assembly of Holotrichia oblita Faldermann.</title>
        <authorList>
            <person name="Rongchong L."/>
        </authorList>
    </citation>
    <scope>NUCLEOTIDE SEQUENCE</scope>
    <source>
        <strain evidence="1">81SQS9</strain>
    </source>
</reference>
<keyword evidence="2" id="KW-1185">Reference proteome</keyword>
<proteinExistence type="predicted"/>
<dbReference type="Proteomes" id="UP001056778">
    <property type="component" value="Chromosome 8"/>
</dbReference>
<dbReference type="EMBL" id="CM043022">
    <property type="protein sequence ID" value="KAI4456706.1"/>
    <property type="molecule type" value="Genomic_DNA"/>
</dbReference>
<protein>
    <submittedName>
        <fullName evidence="1">Pachytene checkpoint protein 2</fullName>
    </submittedName>
</protein>
<comment type="caution">
    <text evidence="1">The sequence shown here is derived from an EMBL/GenBank/DDBJ whole genome shotgun (WGS) entry which is preliminary data.</text>
</comment>
<gene>
    <name evidence="1" type="ORF">MML48_8g00016465</name>
</gene>
<evidence type="ECO:0000313" key="1">
    <source>
        <dbReference type="EMBL" id="KAI4456706.1"/>
    </source>
</evidence>
<organism evidence="1 2">
    <name type="scientific">Holotrichia oblita</name>
    <name type="common">Chafer beetle</name>
    <dbReference type="NCBI Taxonomy" id="644536"/>
    <lineage>
        <taxon>Eukaryota</taxon>
        <taxon>Metazoa</taxon>
        <taxon>Ecdysozoa</taxon>
        <taxon>Arthropoda</taxon>
        <taxon>Hexapoda</taxon>
        <taxon>Insecta</taxon>
        <taxon>Pterygota</taxon>
        <taxon>Neoptera</taxon>
        <taxon>Endopterygota</taxon>
        <taxon>Coleoptera</taxon>
        <taxon>Polyphaga</taxon>
        <taxon>Scarabaeiformia</taxon>
        <taxon>Scarabaeidae</taxon>
        <taxon>Melolonthinae</taxon>
        <taxon>Holotrichia</taxon>
    </lineage>
</organism>
<sequence>MDSIDIEVILKKHNTTSKADIIRICNLYLCTKTLKHGSTFTQFSNVENSILYDDVEKIIINDSNQGNEHTIDLSKVLINWYVYTLDKDGPQNDNHIDESGEEINLSTQWILPCFDMNNLWETLIYDSNIKENLLKYAITMMKFADKGIDANVIACNRVILLHGPPGTGKTSLCKALAHKLSIRMQKRYKQTVLVEINSHSLFSKWFSESGKLVTKMFTRIKEIIEDPNILVCMLIDEVESLAHARDLCISGNEPSDSVRVVNAVLTQIDQIKGHSNVLILATSNMTAAIDIAFVDRADVKQYLGLPSTNAIFHIYHSCIEELIRAGVIQEKSEFQDYESLKHKNCASSENITLAKHLMNVSQASIGLSGRALRKIPFLAYALFLNGNSVNLDQFFEAMEKAIVQEFQQRTHFSKN</sequence>
<evidence type="ECO:0000313" key="2">
    <source>
        <dbReference type="Proteomes" id="UP001056778"/>
    </source>
</evidence>
<accession>A0ACB9STH5</accession>